<evidence type="ECO:0000313" key="1">
    <source>
        <dbReference type="EMBL" id="VDN62162.1"/>
    </source>
</evidence>
<name>A0A653B0P9_ECTOL</name>
<protein>
    <submittedName>
        <fullName evidence="1">Uncharacterized protein</fullName>
    </submittedName>
</protein>
<sequence>MEIEKQIRDLAAAGYSRRHVMELLGYTRFSFETVLEMIGPVDWPAPNQSVSAKLAFEMRRGKFTKGMAKSQALAANAKREKYAKTVRGVTGSIEDLIKAFGLSIGASTVRRRLQAGMDLELALFTPRCATNNLGKLLGAHTMSDEQWRRRQQGAAA</sequence>
<accession>A0A653B0P9</accession>
<dbReference type="EMBL" id="LR130779">
    <property type="protein sequence ID" value="VDN62162.1"/>
    <property type="molecule type" value="Genomic_DNA"/>
</dbReference>
<gene>
    <name evidence="1" type="ORF">POT9AD_1171</name>
</gene>
<proteinExistence type="predicted"/>
<dbReference type="AlphaFoldDB" id="A0A653B0P9"/>
<reference evidence="1" key="1">
    <citation type="submission" date="2018-11" db="EMBL/GenBank/DDBJ databases">
        <authorList>
            <consortium name="Genoscope - CEA"/>
            <person name="William W."/>
        </authorList>
    </citation>
    <scope>NUCLEOTIDE SEQUENCE [LARGE SCALE GENOMIC DNA]</scope>
    <source>
        <strain evidence="1">T9AD</strain>
    </source>
</reference>
<organism evidence="1">
    <name type="scientific">Ectopseudomonas oleovorans</name>
    <name type="common">Pseudomonas oleovorans</name>
    <dbReference type="NCBI Taxonomy" id="301"/>
    <lineage>
        <taxon>Bacteria</taxon>
        <taxon>Pseudomonadati</taxon>
        <taxon>Pseudomonadota</taxon>
        <taxon>Gammaproteobacteria</taxon>
        <taxon>Pseudomonadales</taxon>
        <taxon>Pseudomonadaceae</taxon>
        <taxon>Ectopseudomonas</taxon>
    </lineage>
</organism>